<dbReference type="STRING" id="1121316.SAMN02745207_03168"/>
<dbReference type="RefSeq" id="WP_073339497.1">
    <property type="nucleotide sequence ID" value="NZ_FQXM01000021.1"/>
</dbReference>
<evidence type="ECO:0000259" key="2">
    <source>
        <dbReference type="Pfam" id="PF02893"/>
    </source>
</evidence>
<keyword evidence="1" id="KW-0812">Transmembrane</keyword>
<organism evidence="3 4">
    <name type="scientific">Clostridium grantii DSM 8605</name>
    <dbReference type="NCBI Taxonomy" id="1121316"/>
    <lineage>
        <taxon>Bacteria</taxon>
        <taxon>Bacillati</taxon>
        <taxon>Bacillota</taxon>
        <taxon>Clostridia</taxon>
        <taxon>Eubacteriales</taxon>
        <taxon>Clostridiaceae</taxon>
        <taxon>Clostridium</taxon>
    </lineage>
</organism>
<keyword evidence="1" id="KW-0472">Membrane</keyword>
<name>A0A1M5WWA6_9CLOT</name>
<dbReference type="InterPro" id="IPR004182">
    <property type="entry name" value="GRAM"/>
</dbReference>
<keyword evidence="1" id="KW-1133">Transmembrane helix</keyword>
<accession>A0A1M5WWA6</accession>
<feature type="transmembrane region" description="Helical" evidence="1">
    <location>
        <begin position="163"/>
        <end position="179"/>
    </location>
</feature>
<keyword evidence="4" id="KW-1185">Reference proteome</keyword>
<dbReference type="OrthoDB" id="2067240at2"/>
<feature type="domain" description="GRAM" evidence="2">
    <location>
        <begin position="8"/>
        <end position="78"/>
    </location>
</feature>
<dbReference type="Pfam" id="PF02893">
    <property type="entry name" value="GRAM"/>
    <property type="match status" value="1"/>
</dbReference>
<evidence type="ECO:0000313" key="3">
    <source>
        <dbReference type="EMBL" id="SHH91877.1"/>
    </source>
</evidence>
<evidence type="ECO:0000313" key="4">
    <source>
        <dbReference type="Proteomes" id="UP000184447"/>
    </source>
</evidence>
<feature type="transmembrane region" description="Helical" evidence="1">
    <location>
        <begin position="110"/>
        <end position="132"/>
    </location>
</feature>
<dbReference type="Proteomes" id="UP000184447">
    <property type="component" value="Unassembled WGS sequence"/>
</dbReference>
<sequence>MANKKELLFKLSDEQEKIVRIYECTLLRKIIGGKSKGELYVTNKRVIYGSEGKSIRGKSIYLNEMPIEDVSGMKFYMGTDIGIVKIIILSIFIQLLSTPIFMILPDFISHWFFGIIIMVPFVLSCIVSADLLSESAKNNLASNLKAFNENGVFRQVISNNNTIIMKGAFFIGIFILVNYFIRDMLILKLCMMAIIIFFTLGRKQVFSFTLFSKTSKGTGMYLPGKLITIKETTAMDTLEAGPARDAEILIKELGALIMDINKFGELGVEKWIK</sequence>
<feature type="transmembrane region" description="Helical" evidence="1">
    <location>
        <begin position="185"/>
        <end position="201"/>
    </location>
</feature>
<feature type="transmembrane region" description="Helical" evidence="1">
    <location>
        <begin position="83"/>
        <end position="104"/>
    </location>
</feature>
<reference evidence="3 4" key="1">
    <citation type="submission" date="2016-11" db="EMBL/GenBank/DDBJ databases">
        <authorList>
            <person name="Jaros S."/>
            <person name="Januszkiewicz K."/>
            <person name="Wedrychowicz H."/>
        </authorList>
    </citation>
    <scope>NUCLEOTIDE SEQUENCE [LARGE SCALE GENOMIC DNA]</scope>
    <source>
        <strain evidence="3 4">DSM 8605</strain>
    </source>
</reference>
<proteinExistence type="predicted"/>
<evidence type="ECO:0000256" key="1">
    <source>
        <dbReference type="SAM" id="Phobius"/>
    </source>
</evidence>
<dbReference type="AlphaFoldDB" id="A0A1M5WWA6"/>
<protein>
    <submittedName>
        <fullName evidence="3">GRAM domain-containing protein</fullName>
    </submittedName>
</protein>
<dbReference type="EMBL" id="FQXM01000021">
    <property type="protein sequence ID" value="SHH91877.1"/>
    <property type="molecule type" value="Genomic_DNA"/>
</dbReference>
<gene>
    <name evidence="3" type="ORF">SAMN02745207_03168</name>
</gene>